<keyword evidence="2" id="KW-0238">DNA-binding</keyword>
<dbReference type="SUPFAM" id="SSF46785">
    <property type="entry name" value="Winged helix' DNA-binding domain"/>
    <property type="match status" value="1"/>
</dbReference>
<keyword evidence="3" id="KW-0804">Transcription</keyword>
<dbReference type="EMBL" id="JBGCUO010000001">
    <property type="protein sequence ID" value="MEY1660983.1"/>
    <property type="molecule type" value="Genomic_DNA"/>
</dbReference>
<feature type="domain" description="HTH gntR-type" evidence="5">
    <location>
        <begin position="6"/>
        <end position="73"/>
    </location>
</feature>
<protein>
    <submittedName>
        <fullName evidence="6">GntR family transcriptional regulator</fullName>
    </submittedName>
</protein>
<dbReference type="CDD" id="cd07377">
    <property type="entry name" value="WHTH_GntR"/>
    <property type="match status" value="1"/>
</dbReference>
<feature type="compositionally biased region" description="Polar residues" evidence="4">
    <location>
        <begin position="226"/>
        <end position="247"/>
    </location>
</feature>
<gene>
    <name evidence="6" type="ORF">AB5I84_02345</name>
</gene>
<comment type="caution">
    <text evidence="6">The sequence shown here is derived from an EMBL/GenBank/DDBJ whole genome shotgun (WGS) entry which is preliminary data.</text>
</comment>
<evidence type="ECO:0000256" key="1">
    <source>
        <dbReference type="ARBA" id="ARBA00023015"/>
    </source>
</evidence>
<dbReference type="PANTHER" id="PTHR43537:SF49">
    <property type="entry name" value="TRANSCRIPTIONAL REGULATORY PROTEIN"/>
    <property type="match status" value="1"/>
</dbReference>
<evidence type="ECO:0000259" key="5">
    <source>
        <dbReference type="PROSITE" id="PS50949"/>
    </source>
</evidence>
<keyword evidence="7" id="KW-1185">Reference proteome</keyword>
<name>A0ABV4ADQ3_9GAMM</name>
<evidence type="ECO:0000256" key="3">
    <source>
        <dbReference type="ARBA" id="ARBA00023163"/>
    </source>
</evidence>
<sequence>MERPAPPLAEQVRQQLADAILAGQLAPGTRLDEVRLAQRHGVSRTPLRQALQALVSAGLAEHHPRRGVFVCDVSPAQLSAMFEYAADMEALCAQRAAQHMTRAERELLLATHLDAARLLAADDADAYDSANLLFHELLFRGAHNEYLYAAALAARDRVQAYRRAQFQSPERRAASHAEHQHIVLAVVRGDGARAAELLRRHLGNAERSALQQLPSAAGESGASAHCANSTTAGASQPSTALVSATAK</sequence>
<dbReference type="InterPro" id="IPR000524">
    <property type="entry name" value="Tscrpt_reg_HTH_GntR"/>
</dbReference>
<keyword evidence="1" id="KW-0805">Transcription regulation</keyword>
<dbReference type="Pfam" id="PF00392">
    <property type="entry name" value="GntR"/>
    <property type="match status" value="1"/>
</dbReference>
<dbReference type="SMART" id="SM00345">
    <property type="entry name" value="HTH_GNTR"/>
    <property type="match status" value="1"/>
</dbReference>
<proteinExistence type="predicted"/>
<reference evidence="6 7" key="1">
    <citation type="submission" date="2024-07" db="EMBL/GenBank/DDBJ databases">
        <authorList>
            <person name="Ren Q."/>
        </authorList>
    </citation>
    <scope>NUCLEOTIDE SEQUENCE [LARGE SCALE GENOMIC DNA]</scope>
    <source>
        <strain evidence="6 7">REN37</strain>
    </source>
</reference>
<evidence type="ECO:0000313" key="7">
    <source>
        <dbReference type="Proteomes" id="UP001562065"/>
    </source>
</evidence>
<feature type="region of interest" description="Disordered" evidence="4">
    <location>
        <begin position="212"/>
        <end position="247"/>
    </location>
</feature>
<evidence type="ECO:0000256" key="2">
    <source>
        <dbReference type="ARBA" id="ARBA00023125"/>
    </source>
</evidence>
<dbReference type="Gene3D" id="1.10.10.10">
    <property type="entry name" value="Winged helix-like DNA-binding domain superfamily/Winged helix DNA-binding domain"/>
    <property type="match status" value="1"/>
</dbReference>
<dbReference type="RefSeq" id="WP_369454222.1">
    <property type="nucleotide sequence ID" value="NZ_JBGCUO010000001.1"/>
</dbReference>
<dbReference type="PANTHER" id="PTHR43537">
    <property type="entry name" value="TRANSCRIPTIONAL REGULATOR, GNTR FAMILY"/>
    <property type="match status" value="1"/>
</dbReference>
<evidence type="ECO:0000256" key="4">
    <source>
        <dbReference type="SAM" id="MobiDB-lite"/>
    </source>
</evidence>
<accession>A0ABV4ADQ3</accession>
<dbReference type="InterPro" id="IPR036388">
    <property type="entry name" value="WH-like_DNA-bd_sf"/>
</dbReference>
<dbReference type="PROSITE" id="PS50949">
    <property type="entry name" value="HTH_GNTR"/>
    <property type="match status" value="1"/>
</dbReference>
<organism evidence="6 7">
    <name type="scientific">Isoalcanivorax beigongshangi</name>
    <dbReference type="NCBI Taxonomy" id="3238810"/>
    <lineage>
        <taxon>Bacteria</taxon>
        <taxon>Pseudomonadati</taxon>
        <taxon>Pseudomonadota</taxon>
        <taxon>Gammaproteobacteria</taxon>
        <taxon>Oceanospirillales</taxon>
        <taxon>Alcanivoracaceae</taxon>
        <taxon>Isoalcanivorax</taxon>
    </lineage>
</organism>
<dbReference type="InterPro" id="IPR008920">
    <property type="entry name" value="TF_FadR/GntR_C"/>
</dbReference>
<dbReference type="Proteomes" id="UP001562065">
    <property type="component" value="Unassembled WGS sequence"/>
</dbReference>
<dbReference type="SUPFAM" id="SSF48008">
    <property type="entry name" value="GntR ligand-binding domain-like"/>
    <property type="match status" value="1"/>
</dbReference>
<dbReference type="Gene3D" id="1.20.120.530">
    <property type="entry name" value="GntR ligand-binding domain-like"/>
    <property type="match status" value="1"/>
</dbReference>
<dbReference type="InterPro" id="IPR036390">
    <property type="entry name" value="WH_DNA-bd_sf"/>
</dbReference>
<dbReference type="InterPro" id="IPR011711">
    <property type="entry name" value="GntR_C"/>
</dbReference>
<dbReference type="SMART" id="SM00895">
    <property type="entry name" value="FCD"/>
    <property type="match status" value="1"/>
</dbReference>
<evidence type="ECO:0000313" key="6">
    <source>
        <dbReference type="EMBL" id="MEY1660983.1"/>
    </source>
</evidence>
<dbReference type="Pfam" id="PF07729">
    <property type="entry name" value="FCD"/>
    <property type="match status" value="1"/>
</dbReference>